<reference evidence="5 6" key="1">
    <citation type="submission" date="2019-04" db="EMBL/GenBank/DDBJ databases">
        <title>Comparative genomics and transcriptomics to analyze fruiting body development in filamentous ascomycetes.</title>
        <authorList>
            <consortium name="DOE Joint Genome Institute"/>
            <person name="Lutkenhaus R."/>
            <person name="Traeger S."/>
            <person name="Breuer J."/>
            <person name="Kuo A."/>
            <person name="Lipzen A."/>
            <person name="Pangilinan J."/>
            <person name="Dilworth D."/>
            <person name="Sandor L."/>
            <person name="Poggeler S."/>
            <person name="Barry K."/>
            <person name="Grigoriev I.V."/>
            <person name="Nowrousian M."/>
        </authorList>
    </citation>
    <scope>NUCLEOTIDE SEQUENCE [LARGE SCALE GENOMIC DNA]</scope>
    <source>
        <strain evidence="5 6">CBS 389.68</strain>
    </source>
</reference>
<evidence type="ECO:0000256" key="1">
    <source>
        <dbReference type="ARBA" id="ARBA00006484"/>
    </source>
</evidence>
<feature type="transmembrane region" description="Helical" evidence="4">
    <location>
        <begin position="39"/>
        <end position="60"/>
    </location>
</feature>
<dbReference type="Proteomes" id="UP000298138">
    <property type="component" value="Unassembled WGS sequence"/>
</dbReference>
<dbReference type="OrthoDB" id="191139at2759"/>
<name>A0A4S2MTU0_9PEZI</name>
<dbReference type="PRINTS" id="PR00081">
    <property type="entry name" value="GDHRDH"/>
</dbReference>
<keyword evidence="6" id="KW-1185">Reference proteome</keyword>
<evidence type="ECO:0000313" key="5">
    <source>
        <dbReference type="EMBL" id="TGZ79938.1"/>
    </source>
</evidence>
<comment type="similarity">
    <text evidence="1 3">Belongs to the short-chain dehydrogenases/reductases (SDR) family.</text>
</comment>
<proteinExistence type="inferred from homology"/>
<evidence type="ECO:0000256" key="2">
    <source>
        <dbReference type="ARBA" id="ARBA00023002"/>
    </source>
</evidence>
<keyword evidence="2" id="KW-0560">Oxidoreductase</keyword>
<keyword evidence="4" id="KW-0472">Membrane</keyword>
<accession>A0A4S2MTU0</accession>
<protein>
    <submittedName>
        <fullName evidence="5">NAD(P)-binding protein</fullName>
    </submittedName>
</protein>
<dbReference type="AlphaFoldDB" id="A0A4S2MTU0"/>
<dbReference type="SUPFAM" id="SSF51735">
    <property type="entry name" value="NAD(P)-binding Rossmann-fold domains"/>
    <property type="match status" value="1"/>
</dbReference>
<dbReference type="Gene3D" id="3.40.50.720">
    <property type="entry name" value="NAD(P)-binding Rossmann-like Domain"/>
    <property type="match status" value="1"/>
</dbReference>
<organism evidence="5 6">
    <name type="scientific">Ascodesmis nigricans</name>
    <dbReference type="NCBI Taxonomy" id="341454"/>
    <lineage>
        <taxon>Eukaryota</taxon>
        <taxon>Fungi</taxon>
        <taxon>Dikarya</taxon>
        <taxon>Ascomycota</taxon>
        <taxon>Pezizomycotina</taxon>
        <taxon>Pezizomycetes</taxon>
        <taxon>Pezizales</taxon>
        <taxon>Ascodesmidaceae</taxon>
        <taxon>Ascodesmis</taxon>
    </lineage>
</organism>
<dbReference type="PANTHER" id="PTHR24320:SF283">
    <property type="entry name" value="RETINOL DEHYDROGENASE 11"/>
    <property type="match status" value="1"/>
</dbReference>
<sequence>MDKILKNMEHDSSIDKSEVFTTSDEIAERFKDQIKGKTILITGVSPTSIGAALALSLSAYSPSLLILASRSAPKIATTISQIHTQHPSVPLRALELDLASLSHVTAAAHSLANLPKIDILINNAGIMAPPFSRSEDGFESQFAVNHLGHFQLTRVLLPQLRAGGGGGRVVNVSSVGHHAGGVRFEDYNFGEGGERYKKWEAYGQSKSANVLMAVALNARGVRAWAVHPGAVETGLVKEDTREEVEALLRDAPDIEMKTPKQGASTVLMAALDPGLTDFAYLEDCKISQAAEHATDPELAERLWKLSEELVDSKL</sequence>
<dbReference type="FunCoup" id="A0A4S2MTU0">
    <property type="interactions" value="241"/>
</dbReference>
<keyword evidence="4" id="KW-0812">Transmembrane</keyword>
<evidence type="ECO:0000256" key="3">
    <source>
        <dbReference type="RuleBase" id="RU000363"/>
    </source>
</evidence>
<dbReference type="InParanoid" id="A0A4S2MTU0"/>
<evidence type="ECO:0000313" key="6">
    <source>
        <dbReference type="Proteomes" id="UP000298138"/>
    </source>
</evidence>
<dbReference type="STRING" id="341454.A0A4S2MTU0"/>
<dbReference type="InterPro" id="IPR036291">
    <property type="entry name" value="NAD(P)-bd_dom_sf"/>
</dbReference>
<gene>
    <name evidence="5" type="ORF">EX30DRAFT_364946</name>
</gene>
<keyword evidence="4" id="KW-1133">Transmembrane helix</keyword>
<dbReference type="GO" id="GO:0016491">
    <property type="term" value="F:oxidoreductase activity"/>
    <property type="evidence" value="ECO:0007669"/>
    <property type="project" value="UniProtKB-KW"/>
</dbReference>
<dbReference type="PRINTS" id="PR00080">
    <property type="entry name" value="SDRFAMILY"/>
</dbReference>
<dbReference type="InterPro" id="IPR002347">
    <property type="entry name" value="SDR_fam"/>
</dbReference>
<evidence type="ECO:0000256" key="4">
    <source>
        <dbReference type="SAM" id="Phobius"/>
    </source>
</evidence>
<dbReference type="Pfam" id="PF00106">
    <property type="entry name" value="adh_short"/>
    <property type="match status" value="1"/>
</dbReference>
<dbReference type="PANTHER" id="PTHR24320">
    <property type="entry name" value="RETINOL DEHYDROGENASE"/>
    <property type="match status" value="1"/>
</dbReference>
<dbReference type="EMBL" id="ML220128">
    <property type="protein sequence ID" value="TGZ79938.1"/>
    <property type="molecule type" value="Genomic_DNA"/>
</dbReference>